<feature type="domain" description="HTH cro/C1-type" evidence="2">
    <location>
        <begin position="7"/>
        <end position="61"/>
    </location>
</feature>
<dbReference type="Gene3D" id="1.10.260.40">
    <property type="entry name" value="lambda repressor-like DNA-binding domains"/>
    <property type="match status" value="1"/>
</dbReference>
<keyword evidence="1" id="KW-0238">DNA-binding</keyword>
<dbReference type="AlphaFoldDB" id="A0A4R2RK92"/>
<keyword evidence="4" id="KW-1185">Reference proteome</keyword>
<evidence type="ECO:0000313" key="3">
    <source>
        <dbReference type="EMBL" id="TCP63513.1"/>
    </source>
</evidence>
<dbReference type="Pfam" id="PF01381">
    <property type="entry name" value="HTH_3"/>
    <property type="match status" value="1"/>
</dbReference>
<dbReference type="InterPro" id="IPR001387">
    <property type="entry name" value="Cro/C1-type_HTH"/>
</dbReference>
<gene>
    <name evidence="3" type="ORF">EDD73_11856</name>
</gene>
<sequence length="215" mass="23596">MTFGKKLRSMREKAGLTQKELADAIGVGESTISFYESDKREPGKDVLLKLVNTLNVSLDYLYGRIDSPHLGDHGNAASTHEARPDVSVFASRLRAGLAAVSLTPEEASVECKVTLGYLQQLMTEPPSLPGISTLYKLAEMIGVTADYLAGYTDDPNGYSPHAPKPKDLLMILEREELLFNGVPLSDEDKQRIQGVMIGLFWEAKQMNKRKPSPAS</sequence>
<comment type="caution">
    <text evidence="3">The sequence shown here is derived from an EMBL/GenBank/DDBJ whole genome shotgun (WGS) entry which is preliminary data.</text>
</comment>
<name>A0A4R2RK92_9FIRM</name>
<dbReference type="InterPro" id="IPR010982">
    <property type="entry name" value="Lambda_DNA-bd_dom_sf"/>
</dbReference>
<accession>A0A4R2RK92</accession>
<organism evidence="3 4">
    <name type="scientific">Heliophilum fasciatum</name>
    <dbReference type="NCBI Taxonomy" id="35700"/>
    <lineage>
        <taxon>Bacteria</taxon>
        <taxon>Bacillati</taxon>
        <taxon>Bacillota</taxon>
        <taxon>Clostridia</taxon>
        <taxon>Eubacteriales</taxon>
        <taxon>Heliobacteriaceae</taxon>
        <taxon>Heliophilum</taxon>
    </lineage>
</organism>
<dbReference type="EMBL" id="SLXT01000018">
    <property type="protein sequence ID" value="TCP63513.1"/>
    <property type="molecule type" value="Genomic_DNA"/>
</dbReference>
<dbReference type="RefSeq" id="WP_131919671.1">
    <property type="nucleotide sequence ID" value="NZ_JAOQNU010000017.1"/>
</dbReference>
<dbReference type="SUPFAM" id="SSF47413">
    <property type="entry name" value="lambda repressor-like DNA-binding domains"/>
    <property type="match status" value="2"/>
</dbReference>
<dbReference type="PANTHER" id="PTHR46558">
    <property type="entry name" value="TRACRIPTIONAL REGULATORY PROTEIN-RELATED-RELATED"/>
    <property type="match status" value="1"/>
</dbReference>
<evidence type="ECO:0000259" key="2">
    <source>
        <dbReference type="PROSITE" id="PS50943"/>
    </source>
</evidence>
<protein>
    <submittedName>
        <fullName evidence="3">Transcriptional regulator with XRE-family HTH domain</fullName>
    </submittedName>
</protein>
<dbReference type="PANTHER" id="PTHR46558:SF13">
    <property type="entry name" value="HTH-TYPE TRANSCRIPTIONAL REGULATOR IMMR"/>
    <property type="match status" value="1"/>
</dbReference>
<evidence type="ECO:0000313" key="4">
    <source>
        <dbReference type="Proteomes" id="UP000294813"/>
    </source>
</evidence>
<dbReference type="SMART" id="SM00530">
    <property type="entry name" value="HTH_XRE"/>
    <property type="match status" value="2"/>
</dbReference>
<dbReference type="PROSITE" id="PS50943">
    <property type="entry name" value="HTH_CROC1"/>
    <property type="match status" value="2"/>
</dbReference>
<dbReference type="CDD" id="cd00093">
    <property type="entry name" value="HTH_XRE"/>
    <property type="match status" value="1"/>
</dbReference>
<evidence type="ECO:0000256" key="1">
    <source>
        <dbReference type="ARBA" id="ARBA00023125"/>
    </source>
</evidence>
<dbReference type="GO" id="GO:0003677">
    <property type="term" value="F:DNA binding"/>
    <property type="evidence" value="ECO:0007669"/>
    <property type="project" value="UniProtKB-KW"/>
</dbReference>
<reference evidence="3 4" key="1">
    <citation type="submission" date="2019-03" db="EMBL/GenBank/DDBJ databases">
        <title>Genomic Encyclopedia of Type Strains, Phase IV (KMG-IV): sequencing the most valuable type-strain genomes for metagenomic binning, comparative biology and taxonomic classification.</title>
        <authorList>
            <person name="Goeker M."/>
        </authorList>
    </citation>
    <scope>NUCLEOTIDE SEQUENCE [LARGE SCALE GENOMIC DNA]</scope>
    <source>
        <strain evidence="3 4">DSM 11170</strain>
    </source>
</reference>
<dbReference type="Proteomes" id="UP000294813">
    <property type="component" value="Unassembled WGS sequence"/>
</dbReference>
<dbReference type="OrthoDB" id="9795511at2"/>
<proteinExistence type="predicted"/>
<feature type="domain" description="HTH cro/C1-type" evidence="2">
    <location>
        <begin position="127"/>
        <end position="148"/>
    </location>
</feature>